<dbReference type="NCBIfam" id="TIGR03696">
    <property type="entry name" value="Rhs_assc_core"/>
    <property type="match status" value="1"/>
</dbReference>
<dbReference type="InterPro" id="IPR022385">
    <property type="entry name" value="Rhs_assc_core"/>
</dbReference>
<protein>
    <submittedName>
        <fullName evidence="2">RHS repeat-associated core domain-containing protein</fullName>
    </submittedName>
</protein>
<dbReference type="Proteomes" id="UP000183417">
    <property type="component" value="Unassembled WGS sequence"/>
</dbReference>
<evidence type="ECO:0000313" key="2">
    <source>
        <dbReference type="EMBL" id="SDZ56603.1"/>
    </source>
</evidence>
<dbReference type="EMBL" id="FNPE01000036">
    <property type="protein sequence ID" value="SDZ56603.1"/>
    <property type="molecule type" value="Genomic_DNA"/>
</dbReference>
<dbReference type="Pfam" id="PF03527">
    <property type="entry name" value="RHS"/>
    <property type="match status" value="1"/>
</dbReference>
<evidence type="ECO:0000259" key="1">
    <source>
        <dbReference type="Pfam" id="PF03527"/>
    </source>
</evidence>
<proteinExistence type="predicted"/>
<dbReference type="InterPro" id="IPR001826">
    <property type="entry name" value="RHS"/>
</dbReference>
<dbReference type="SUPFAM" id="SSF48537">
    <property type="entry name" value="Phospholipase C/P1 nuclease"/>
    <property type="match status" value="1"/>
</dbReference>
<sequence length="287" mass="31911">MQAQLQEQEKEQHGRIAIHHYHCDHLGTPMALTDQNGQVAWAAKLDPWGNVLQEYNPQGIHQAIRLPGQHHDRETGLYYNRHRYYDPVVGIYVNQDPIGLSGGMNKSIYPLISLQKIDPLGLWASQKGAYVHQRAGYLVFGKEISQSQLSAVARGHVWADSAEHQTPEFSHMHAMRRPGQTKAGACAATNKFIKNESQKALNAKKSGDMDSALFHFGAALHTIQDATFPFHSGFQLWTGQESAAEILIHIGKESIVPSKDSSLFESAKKAWEAFKSGDINGFTCPCK</sequence>
<dbReference type="Gene3D" id="1.10.575.10">
    <property type="entry name" value="P1 Nuclease"/>
    <property type="match status" value="1"/>
</dbReference>
<dbReference type="PANTHER" id="PTHR32305:SF15">
    <property type="entry name" value="PROTEIN RHSA-RELATED"/>
    <property type="match status" value="1"/>
</dbReference>
<organism evidence="2 3">
    <name type="scientific">Delftia lacustris</name>
    <dbReference type="NCBI Taxonomy" id="558537"/>
    <lineage>
        <taxon>Bacteria</taxon>
        <taxon>Pseudomonadati</taxon>
        <taxon>Pseudomonadota</taxon>
        <taxon>Betaproteobacteria</taxon>
        <taxon>Burkholderiales</taxon>
        <taxon>Comamonadaceae</taxon>
        <taxon>Delftia</taxon>
    </lineage>
</organism>
<dbReference type="AlphaFoldDB" id="A0A1H3U2D0"/>
<evidence type="ECO:0000313" key="3">
    <source>
        <dbReference type="Proteomes" id="UP000183417"/>
    </source>
</evidence>
<dbReference type="Gene3D" id="2.180.10.10">
    <property type="entry name" value="RHS repeat-associated core"/>
    <property type="match status" value="1"/>
</dbReference>
<feature type="domain" description="RHS protein conserved region" evidence="1">
    <location>
        <begin position="18"/>
        <end position="54"/>
    </location>
</feature>
<name>A0A1H3U2D0_9BURK</name>
<dbReference type="InterPro" id="IPR050708">
    <property type="entry name" value="T6SS_VgrG/RHS"/>
</dbReference>
<dbReference type="GO" id="GO:0016788">
    <property type="term" value="F:hydrolase activity, acting on ester bonds"/>
    <property type="evidence" value="ECO:0007669"/>
    <property type="project" value="InterPro"/>
</dbReference>
<dbReference type="PANTHER" id="PTHR32305">
    <property type="match status" value="1"/>
</dbReference>
<gene>
    <name evidence="2" type="ORF">SAMN05421547_1362</name>
</gene>
<dbReference type="InterPro" id="IPR008947">
    <property type="entry name" value="PLipase_C/P1_nuclease_dom_sf"/>
</dbReference>
<dbReference type="PRINTS" id="PR00394">
    <property type="entry name" value="RHSPROTEIN"/>
</dbReference>
<reference evidence="2 3" key="1">
    <citation type="submission" date="2016-10" db="EMBL/GenBank/DDBJ databases">
        <authorList>
            <person name="de Groot N.N."/>
        </authorList>
    </citation>
    <scope>NUCLEOTIDE SEQUENCE [LARGE SCALE GENOMIC DNA]</scope>
    <source>
        <strain evidence="2 3">LMG 24775</strain>
    </source>
</reference>
<accession>A0A1H3U2D0</accession>